<dbReference type="Gene3D" id="1.10.510.10">
    <property type="entry name" value="Transferase(Phosphotransferase) domain 1"/>
    <property type="match status" value="1"/>
</dbReference>
<name>A0A8H7N2T2_BIOOC</name>
<dbReference type="GO" id="GO:0005524">
    <property type="term" value="F:ATP binding"/>
    <property type="evidence" value="ECO:0007669"/>
    <property type="project" value="InterPro"/>
</dbReference>
<dbReference type="AlphaFoldDB" id="A0A8H7N2T2"/>
<reference evidence="2" key="1">
    <citation type="submission" date="2020-10" db="EMBL/GenBank/DDBJ databases">
        <title>High-Quality Genome Resource of Clonostachys rosea strain S41 by Oxford Nanopore Long-Read Sequencing.</title>
        <authorList>
            <person name="Wang H."/>
        </authorList>
    </citation>
    <scope>NUCLEOTIDE SEQUENCE</scope>
    <source>
        <strain evidence="2">S41</strain>
    </source>
</reference>
<protein>
    <recommendedName>
        <fullName evidence="1">Protein kinase domain-containing protein</fullName>
    </recommendedName>
</protein>
<dbReference type="SUPFAM" id="SSF56112">
    <property type="entry name" value="Protein kinase-like (PK-like)"/>
    <property type="match status" value="1"/>
</dbReference>
<feature type="domain" description="Protein kinase" evidence="1">
    <location>
        <begin position="52"/>
        <end position="281"/>
    </location>
</feature>
<accession>A0A8H7N2T2</accession>
<dbReference type="InterPro" id="IPR000719">
    <property type="entry name" value="Prot_kinase_dom"/>
</dbReference>
<evidence type="ECO:0000259" key="1">
    <source>
        <dbReference type="PROSITE" id="PS50011"/>
    </source>
</evidence>
<sequence length="281" mass="31660">MSFSIFPPHCREIGTMFAQSANKGPQLVRSVQDLTTLENYERGATKLKATTFYHISNSDELYFGVTSKGKMDTSIPEYNSALKCVPDETVWPEAPADANLTLAPNNLTEELAFLKRPQLKSYSLKNDNSLIPQSFLKETLIMEQLSKSPHPSLVQYLGYRVKRGRITAIWLERLELTLNQYVNTLGFNQRDKDKFVDDIESAVNHLHALGLAHNDINHSNIMIQGNKPILVGFGSCQPFGENLDAHGSPGLYENTKVFSTSEKENDILSLNNLRDWIKKLV</sequence>
<dbReference type="Pfam" id="PF00069">
    <property type="entry name" value="Pkinase"/>
    <property type="match status" value="1"/>
</dbReference>
<dbReference type="InterPro" id="IPR011009">
    <property type="entry name" value="Kinase-like_dom_sf"/>
</dbReference>
<dbReference type="GO" id="GO:0004672">
    <property type="term" value="F:protein kinase activity"/>
    <property type="evidence" value="ECO:0007669"/>
    <property type="project" value="InterPro"/>
</dbReference>
<comment type="caution">
    <text evidence="2">The sequence shown here is derived from an EMBL/GenBank/DDBJ whole genome shotgun (WGS) entry which is preliminary data.</text>
</comment>
<proteinExistence type="predicted"/>
<gene>
    <name evidence="2" type="ORF">IM811_003346</name>
</gene>
<dbReference type="Proteomes" id="UP000616885">
    <property type="component" value="Unassembled WGS sequence"/>
</dbReference>
<organism evidence="2 3">
    <name type="scientific">Bionectria ochroleuca</name>
    <name type="common">Gliocladium roseum</name>
    <dbReference type="NCBI Taxonomy" id="29856"/>
    <lineage>
        <taxon>Eukaryota</taxon>
        <taxon>Fungi</taxon>
        <taxon>Dikarya</taxon>
        <taxon>Ascomycota</taxon>
        <taxon>Pezizomycotina</taxon>
        <taxon>Sordariomycetes</taxon>
        <taxon>Hypocreomycetidae</taxon>
        <taxon>Hypocreales</taxon>
        <taxon>Bionectriaceae</taxon>
        <taxon>Clonostachys</taxon>
    </lineage>
</organism>
<dbReference type="EMBL" id="JADCTT010000011">
    <property type="protein sequence ID" value="KAF9746441.1"/>
    <property type="molecule type" value="Genomic_DNA"/>
</dbReference>
<evidence type="ECO:0000313" key="2">
    <source>
        <dbReference type="EMBL" id="KAF9746441.1"/>
    </source>
</evidence>
<dbReference type="PROSITE" id="PS50011">
    <property type="entry name" value="PROTEIN_KINASE_DOM"/>
    <property type="match status" value="1"/>
</dbReference>
<evidence type="ECO:0000313" key="3">
    <source>
        <dbReference type="Proteomes" id="UP000616885"/>
    </source>
</evidence>